<keyword evidence="4" id="KW-1185">Reference proteome</keyword>
<dbReference type="CDD" id="cd06661">
    <property type="entry name" value="GGCT_like"/>
    <property type="match status" value="1"/>
</dbReference>
<evidence type="ECO:0000313" key="3">
    <source>
        <dbReference type="EMBL" id="MDZ5459636.1"/>
    </source>
</evidence>
<keyword evidence="2" id="KW-0456">Lyase</keyword>
<protein>
    <recommendedName>
        <fullName evidence="1">glutathione-specific gamma-glutamylcyclotransferase</fullName>
        <ecNumber evidence="1">4.3.2.7</ecNumber>
    </recommendedName>
</protein>
<dbReference type="Proteomes" id="UP001293718">
    <property type="component" value="Unassembled WGS sequence"/>
</dbReference>
<dbReference type="Pfam" id="PF04752">
    <property type="entry name" value="ChaC"/>
    <property type="match status" value="1"/>
</dbReference>
<dbReference type="SUPFAM" id="SSF110857">
    <property type="entry name" value="Gamma-glutamyl cyclotransferase-like"/>
    <property type="match status" value="1"/>
</dbReference>
<accession>A0ABU5IL71</accession>
<dbReference type="PANTHER" id="PTHR12192:SF2">
    <property type="entry name" value="GLUTATHIONE-SPECIFIC GAMMA-GLUTAMYLCYCLOTRANSFERASE 2"/>
    <property type="match status" value="1"/>
</dbReference>
<comment type="caution">
    <text evidence="3">The sequence shown here is derived from an EMBL/GenBank/DDBJ whole genome shotgun (WGS) entry which is preliminary data.</text>
</comment>
<evidence type="ECO:0000256" key="1">
    <source>
        <dbReference type="ARBA" id="ARBA00012344"/>
    </source>
</evidence>
<dbReference type="Gene3D" id="3.10.490.10">
    <property type="entry name" value="Gamma-glutamyl cyclotransferase-like"/>
    <property type="match status" value="1"/>
</dbReference>
<evidence type="ECO:0000256" key="2">
    <source>
        <dbReference type="ARBA" id="ARBA00023239"/>
    </source>
</evidence>
<organism evidence="3 4">
    <name type="scientific">Azohydromonas lata</name>
    <dbReference type="NCBI Taxonomy" id="45677"/>
    <lineage>
        <taxon>Bacteria</taxon>
        <taxon>Pseudomonadati</taxon>
        <taxon>Pseudomonadota</taxon>
        <taxon>Betaproteobacteria</taxon>
        <taxon>Burkholderiales</taxon>
        <taxon>Sphaerotilaceae</taxon>
        <taxon>Azohydromonas</taxon>
    </lineage>
</organism>
<sequence>MDETLSQEALLQESLLLRDPLKLLQQVRQEWERAGRGDLWVFGYGSLIWRPEFEAEEHRPAQVHGYHRALRMRSRINRGTPERPGLVYALVPGGCCRGMAYRLAAARVEDELPRLWAREMPTGVYDPRWLQCRTASGTVRALAFTLSRRSPNYTGQLSEEEILEVLRHARGRYGSTMDYLLHTATALRRHGMADRESEKLLALARRHRLIEER</sequence>
<proteinExistence type="predicted"/>
<name>A0ABU5IL71_9BURK</name>
<evidence type="ECO:0000313" key="4">
    <source>
        <dbReference type="Proteomes" id="UP001293718"/>
    </source>
</evidence>
<dbReference type="EMBL" id="JAXOJX010000047">
    <property type="protein sequence ID" value="MDZ5459636.1"/>
    <property type="molecule type" value="Genomic_DNA"/>
</dbReference>
<dbReference type="InterPro" id="IPR036568">
    <property type="entry name" value="GGCT-like_sf"/>
</dbReference>
<dbReference type="InterPro" id="IPR006840">
    <property type="entry name" value="ChaC"/>
</dbReference>
<dbReference type="EC" id="4.3.2.7" evidence="1"/>
<dbReference type="RefSeq" id="WP_066339509.1">
    <property type="nucleotide sequence ID" value="NZ_JAXOJX010000047.1"/>
</dbReference>
<dbReference type="PANTHER" id="PTHR12192">
    <property type="entry name" value="CATION TRANSPORT PROTEIN CHAC-RELATED"/>
    <property type="match status" value="1"/>
</dbReference>
<gene>
    <name evidence="3" type="ORF">SM757_23955</name>
</gene>
<reference evidence="3 4" key="1">
    <citation type="submission" date="2023-11" db="EMBL/GenBank/DDBJ databases">
        <title>Draft genome of Azohydromonas lata strain H1 (DSM1123), a polyhydroxyalkanoate producer.</title>
        <authorList>
            <person name="Traversa D."/>
            <person name="D'Addabbo P."/>
            <person name="Pazzani C."/>
            <person name="Manzari C."/>
            <person name="Chiara M."/>
            <person name="Scrascia M."/>
        </authorList>
    </citation>
    <scope>NUCLEOTIDE SEQUENCE [LARGE SCALE GENOMIC DNA]</scope>
    <source>
        <strain evidence="3 4">H1</strain>
    </source>
</reference>
<dbReference type="InterPro" id="IPR013024">
    <property type="entry name" value="GGCT-like"/>
</dbReference>